<sequence>MNKPTLFYADLCPDTIPFKQELERLNVEYEDVNIFESMANFKRFLKLRDNHSAFDNAKSLGNIGIPALVLENEKVILYREELQTIFS</sequence>
<dbReference type="InterPro" id="IPR036249">
    <property type="entry name" value="Thioredoxin-like_sf"/>
</dbReference>
<evidence type="ECO:0008006" key="3">
    <source>
        <dbReference type="Google" id="ProtNLM"/>
    </source>
</evidence>
<gene>
    <name evidence="1" type="ORF">QJU97_09870</name>
</gene>
<dbReference type="Proteomes" id="UP001231736">
    <property type="component" value="Unassembled WGS sequence"/>
</dbReference>
<dbReference type="EMBL" id="JASAYT010000038">
    <property type="protein sequence ID" value="MDP8175757.1"/>
    <property type="molecule type" value="Genomic_DNA"/>
</dbReference>
<organism evidence="1 2">
    <name type="scientific">Phocoenobacter skyensis</name>
    <dbReference type="NCBI Taxonomy" id="97481"/>
    <lineage>
        <taxon>Bacteria</taxon>
        <taxon>Pseudomonadati</taxon>
        <taxon>Pseudomonadota</taxon>
        <taxon>Gammaproteobacteria</taxon>
        <taxon>Pasteurellales</taxon>
        <taxon>Pasteurellaceae</taxon>
        <taxon>Phocoenobacter</taxon>
    </lineage>
</organism>
<dbReference type="InterPro" id="IPR017167">
    <property type="entry name" value="UCP037291_glutaredoxin-rel"/>
</dbReference>
<protein>
    <recommendedName>
        <fullName evidence="3">Glutaredoxin-related protein</fullName>
    </recommendedName>
</protein>
<dbReference type="PIRSF" id="PIRSF037291">
    <property type="entry name" value="UCP037291_gluthr"/>
    <property type="match status" value="1"/>
</dbReference>
<dbReference type="SUPFAM" id="SSF52833">
    <property type="entry name" value="Thioredoxin-like"/>
    <property type="match status" value="1"/>
</dbReference>
<proteinExistence type="predicted"/>
<evidence type="ECO:0000313" key="2">
    <source>
        <dbReference type="Proteomes" id="UP001231736"/>
    </source>
</evidence>
<dbReference type="RefSeq" id="WP_306387562.1">
    <property type="nucleotide sequence ID" value="NZ_JASAYT010000038.1"/>
</dbReference>
<evidence type="ECO:0000313" key="1">
    <source>
        <dbReference type="EMBL" id="MDP8175757.1"/>
    </source>
</evidence>
<comment type="caution">
    <text evidence="1">The sequence shown here is derived from an EMBL/GenBank/DDBJ whole genome shotgun (WGS) entry which is preliminary data.</text>
</comment>
<name>A0AAJ6P3D6_9PAST</name>
<dbReference type="AlphaFoldDB" id="A0AAJ6P3D6"/>
<dbReference type="Gene3D" id="3.40.30.10">
    <property type="entry name" value="Glutaredoxin"/>
    <property type="match status" value="1"/>
</dbReference>
<reference evidence="1" key="1">
    <citation type="journal article" date="2023" name="Front. Microbiol.">
        <title>Phylogeography and host specificity of Pasteurellaceae pathogenic to sea-farmed fish in the north-east Atlantic.</title>
        <authorList>
            <person name="Gulla S."/>
            <person name="Colquhoun D.J."/>
            <person name="Olsen A.B."/>
            <person name="Spilsberg B."/>
            <person name="Lagesen K."/>
            <person name="Aakesson C.P."/>
            <person name="Strom S."/>
            <person name="Manji F."/>
            <person name="Birkbeck T.H."/>
            <person name="Nilsen H.K."/>
        </authorList>
    </citation>
    <scope>NUCLEOTIDE SEQUENCE</scope>
    <source>
        <strain evidence="1">98B1</strain>
    </source>
</reference>
<accession>A0AAJ6P3D6</accession>